<keyword evidence="3" id="KW-1185">Reference proteome</keyword>
<reference evidence="2" key="1">
    <citation type="submission" date="2020-11" db="EMBL/GenBank/DDBJ databases">
        <title>Sequencing the genomes of 1000 actinobacteria strains.</title>
        <authorList>
            <person name="Klenk H.-P."/>
        </authorList>
    </citation>
    <scope>NUCLEOTIDE SEQUENCE</scope>
    <source>
        <strain evidence="2">DSM 45356</strain>
    </source>
</reference>
<comment type="caution">
    <text evidence="2">The sequence shown here is derived from an EMBL/GenBank/DDBJ whole genome shotgun (WGS) entry which is preliminary data.</text>
</comment>
<dbReference type="AlphaFoldDB" id="A0A8J7G7K2"/>
<feature type="domain" description="Bacterial mobilisation" evidence="1">
    <location>
        <begin position="34"/>
        <end position="65"/>
    </location>
</feature>
<name>A0A8J7G7K2_9ACTN</name>
<dbReference type="RefSeq" id="WP_197001740.1">
    <property type="nucleotide sequence ID" value="NZ_BONS01000027.1"/>
</dbReference>
<evidence type="ECO:0000259" key="1">
    <source>
        <dbReference type="Pfam" id="PF05713"/>
    </source>
</evidence>
<evidence type="ECO:0000313" key="3">
    <source>
        <dbReference type="Proteomes" id="UP000622552"/>
    </source>
</evidence>
<gene>
    <name evidence="2" type="ORF">IW245_000704</name>
</gene>
<evidence type="ECO:0000313" key="2">
    <source>
        <dbReference type="EMBL" id="MBG6134510.1"/>
    </source>
</evidence>
<sequence length="85" mass="9442">MEQVGVVEQFAAVVARLWEQFAARQNELVSLESQVRGIGTNINQLAKVANSTEQAQPVPDELVELYFLIRQATRELSASLSGQRL</sequence>
<dbReference type="EMBL" id="JADOUF010000001">
    <property type="protein sequence ID" value="MBG6134510.1"/>
    <property type="molecule type" value="Genomic_DNA"/>
</dbReference>
<protein>
    <recommendedName>
        <fullName evidence="1">Bacterial mobilisation domain-containing protein</fullName>
    </recommendedName>
</protein>
<dbReference type="Proteomes" id="UP000622552">
    <property type="component" value="Unassembled WGS sequence"/>
</dbReference>
<proteinExistence type="predicted"/>
<organism evidence="2 3">
    <name type="scientific">Longispora fulva</name>
    <dbReference type="NCBI Taxonomy" id="619741"/>
    <lineage>
        <taxon>Bacteria</taxon>
        <taxon>Bacillati</taxon>
        <taxon>Actinomycetota</taxon>
        <taxon>Actinomycetes</taxon>
        <taxon>Micromonosporales</taxon>
        <taxon>Micromonosporaceae</taxon>
        <taxon>Longispora</taxon>
    </lineage>
</organism>
<accession>A0A8J7G7K2</accession>
<dbReference type="Pfam" id="PF05713">
    <property type="entry name" value="MobC"/>
    <property type="match status" value="1"/>
</dbReference>
<dbReference type="InterPro" id="IPR008687">
    <property type="entry name" value="MobC"/>
</dbReference>